<protein>
    <submittedName>
        <fullName evidence="1">Protein tyrosine/serine phosphatase</fullName>
    </submittedName>
</protein>
<dbReference type="STRING" id="648782.SAMN04488554_1574"/>
<sequence>MTLDIIDLPLTAPVNLRDLGGIPIAGGTLRTGFALRADDLSTTDHASATDLVDTGVAAIIDLRSHTEAQFTGRGPFGSLPVTYHHVPFLTSLDDASNQATGADLTDQSQFESLYIRMFETAAPRIVTALGIIATTPGATVFHCAAGQDRTGVLAASLLLALGAEPEAIVEDYARTGPNSPAIMERLAPVMGPVLAQHGISLEDAARAATRQTFTPAPMRGLLAYLRRTYADPIDTLRAAGLSDGLVATLRERALA</sequence>
<dbReference type="InterPro" id="IPR016130">
    <property type="entry name" value="Tyr_Pase_AS"/>
</dbReference>
<dbReference type="AlphaFoldDB" id="A0A1H5G8R2"/>
<evidence type="ECO:0000313" key="2">
    <source>
        <dbReference type="Proteomes" id="UP000199220"/>
    </source>
</evidence>
<proteinExistence type="predicted"/>
<reference evidence="2" key="1">
    <citation type="submission" date="2016-10" db="EMBL/GenBank/DDBJ databases">
        <authorList>
            <person name="Varghese N."/>
            <person name="Submissions S."/>
        </authorList>
    </citation>
    <scope>NUCLEOTIDE SEQUENCE [LARGE SCALE GENOMIC DNA]</scope>
    <source>
        <strain evidence="2">DSM 21368</strain>
    </source>
</reference>
<organism evidence="1 2">
    <name type="scientific">Ruania alba</name>
    <dbReference type="NCBI Taxonomy" id="648782"/>
    <lineage>
        <taxon>Bacteria</taxon>
        <taxon>Bacillati</taxon>
        <taxon>Actinomycetota</taxon>
        <taxon>Actinomycetes</taxon>
        <taxon>Micrococcales</taxon>
        <taxon>Ruaniaceae</taxon>
        <taxon>Ruania</taxon>
    </lineage>
</organism>
<dbReference type="OrthoDB" id="1188001at2"/>
<dbReference type="Proteomes" id="UP000199220">
    <property type="component" value="Unassembled WGS sequence"/>
</dbReference>
<dbReference type="InterPro" id="IPR029021">
    <property type="entry name" value="Prot-tyrosine_phosphatase-like"/>
</dbReference>
<dbReference type="EMBL" id="FNTX01000001">
    <property type="protein sequence ID" value="SEE12049.1"/>
    <property type="molecule type" value="Genomic_DNA"/>
</dbReference>
<dbReference type="Pfam" id="PF13350">
    <property type="entry name" value="Y_phosphatase3"/>
    <property type="match status" value="1"/>
</dbReference>
<dbReference type="Gene3D" id="3.90.190.10">
    <property type="entry name" value="Protein tyrosine phosphatase superfamily"/>
    <property type="match status" value="1"/>
</dbReference>
<gene>
    <name evidence="1" type="ORF">SAMN04488554_1574</name>
</gene>
<evidence type="ECO:0000313" key="1">
    <source>
        <dbReference type="EMBL" id="SEE12049.1"/>
    </source>
</evidence>
<dbReference type="PROSITE" id="PS00383">
    <property type="entry name" value="TYR_PHOSPHATASE_1"/>
    <property type="match status" value="1"/>
</dbReference>
<dbReference type="RefSeq" id="WP_089772415.1">
    <property type="nucleotide sequence ID" value="NZ_FNTX01000001.1"/>
</dbReference>
<dbReference type="SUPFAM" id="SSF52799">
    <property type="entry name" value="(Phosphotyrosine protein) phosphatases II"/>
    <property type="match status" value="1"/>
</dbReference>
<dbReference type="InterPro" id="IPR026893">
    <property type="entry name" value="Tyr/Ser_Pase_IphP-type"/>
</dbReference>
<accession>A0A1H5G8R2</accession>
<dbReference type="GO" id="GO:0004721">
    <property type="term" value="F:phosphoprotein phosphatase activity"/>
    <property type="evidence" value="ECO:0007669"/>
    <property type="project" value="InterPro"/>
</dbReference>
<keyword evidence="2" id="KW-1185">Reference proteome</keyword>
<name>A0A1H5G8R2_9MICO</name>